<evidence type="ECO:0000256" key="1">
    <source>
        <dbReference type="ARBA" id="ARBA00004613"/>
    </source>
</evidence>
<sequence>MYGNGGHDNLYGGLGADYLDGGAGFDYARFDDASYAGLTASLLDSSINTGAAAGDIYLNIEGLILTGNNDTGHGDNKANYLYGLAGNDTLYGHGDNDNLFGGLGNDTLYGGLGSDSLFGDVGNDYLSGDAGNDTYTGGGGADCFVFTSGHDVITDFQGGSGVFDQIDLTGMFSSFAQCLAASQQVGADLLFVFNNNSSLLIENFYRGNLAADDILI</sequence>
<gene>
    <name evidence="3" type="ORF">JI749_00830</name>
</gene>
<reference evidence="3 4" key="1">
    <citation type="submission" date="2021-01" db="EMBL/GenBank/DDBJ databases">
        <title>Genome seq and assembly of Devosia sp. G19.</title>
        <authorList>
            <person name="Chhetri G."/>
        </authorList>
    </citation>
    <scope>NUCLEOTIDE SEQUENCE [LARGE SCALE GENOMIC DNA]</scope>
    <source>
        <strain evidence="3 4">G19</strain>
    </source>
</reference>
<evidence type="ECO:0000313" key="4">
    <source>
        <dbReference type="Proteomes" id="UP000595460"/>
    </source>
</evidence>
<evidence type="ECO:0008006" key="5">
    <source>
        <dbReference type="Google" id="ProtNLM"/>
    </source>
</evidence>
<accession>A0ABX7C6U8</accession>
<organism evidence="3 4">
    <name type="scientific">Devosia oryziradicis</name>
    <dbReference type="NCBI Taxonomy" id="2801335"/>
    <lineage>
        <taxon>Bacteria</taxon>
        <taxon>Pseudomonadati</taxon>
        <taxon>Pseudomonadota</taxon>
        <taxon>Alphaproteobacteria</taxon>
        <taxon>Hyphomicrobiales</taxon>
        <taxon>Devosiaceae</taxon>
        <taxon>Devosia</taxon>
    </lineage>
</organism>
<dbReference type="InterPro" id="IPR011049">
    <property type="entry name" value="Serralysin-like_metalloprot_C"/>
</dbReference>
<dbReference type="Proteomes" id="UP000595460">
    <property type="component" value="Chromosome"/>
</dbReference>
<comment type="subcellular location">
    <subcellularLocation>
        <location evidence="1">Secreted</location>
    </subcellularLocation>
</comment>
<dbReference type="SUPFAM" id="SSF51120">
    <property type="entry name" value="beta-Roll"/>
    <property type="match status" value="2"/>
</dbReference>
<dbReference type="Pfam" id="PF00353">
    <property type="entry name" value="HemolysinCabind"/>
    <property type="match status" value="3"/>
</dbReference>
<dbReference type="PRINTS" id="PR00313">
    <property type="entry name" value="CABNDNGRPT"/>
</dbReference>
<keyword evidence="2" id="KW-0964">Secreted</keyword>
<name>A0ABX7C6U8_9HYPH</name>
<evidence type="ECO:0000256" key="2">
    <source>
        <dbReference type="ARBA" id="ARBA00022525"/>
    </source>
</evidence>
<dbReference type="EMBL" id="CP068047">
    <property type="protein sequence ID" value="QQR37691.1"/>
    <property type="molecule type" value="Genomic_DNA"/>
</dbReference>
<dbReference type="InterPro" id="IPR050557">
    <property type="entry name" value="RTX_toxin/Mannuronan_C5-epim"/>
</dbReference>
<keyword evidence="4" id="KW-1185">Reference proteome</keyword>
<protein>
    <recommendedName>
        <fullName evidence="5">Calcium-binding protein</fullName>
    </recommendedName>
</protein>
<dbReference type="PANTHER" id="PTHR38340">
    <property type="entry name" value="S-LAYER PROTEIN"/>
    <property type="match status" value="1"/>
</dbReference>
<dbReference type="PANTHER" id="PTHR38340:SF1">
    <property type="entry name" value="S-LAYER PROTEIN"/>
    <property type="match status" value="1"/>
</dbReference>
<proteinExistence type="predicted"/>
<dbReference type="Gene3D" id="2.150.10.10">
    <property type="entry name" value="Serralysin-like metalloprotease, C-terminal"/>
    <property type="match status" value="1"/>
</dbReference>
<dbReference type="InterPro" id="IPR001343">
    <property type="entry name" value="Hemolysn_Ca-bd"/>
</dbReference>
<evidence type="ECO:0000313" key="3">
    <source>
        <dbReference type="EMBL" id="QQR37691.1"/>
    </source>
</evidence>